<dbReference type="GO" id="GO:0005576">
    <property type="term" value="C:extracellular region"/>
    <property type="evidence" value="ECO:0007669"/>
    <property type="project" value="UniProtKB-SubCell"/>
</dbReference>
<dbReference type="PANTHER" id="PTHR11319:SF35">
    <property type="entry name" value="OUTER MEMBRANE PROTEIN PMPC-RELATED"/>
    <property type="match status" value="1"/>
</dbReference>
<dbReference type="InterPro" id="IPR011050">
    <property type="entry name" value="Pectin_lyase_fold/virulence"/>
</dbReference>
<feature type="transmembrane region" description="Helical" evidence="10">
    <location>
        <begin position="2614"/>
        <end position="2639"/>
    </location>
</feature>
<feature type="transmembrane region" description="Helical" evidence="10">
    <location>
        <begin position="2792"/>
        <end position="2814"/>
    </location>
</feature>
<evidence type="ECO:0000256" key="1">
    <source>
        <dbReference type="ARBA" id="ARBA00004196"/>
    </source>
</evidence>
<dbReference type="OrthoDB" id="338325at2759"/>
<dbReference type="Gene3D" id="2.130.10.10">
    <property type="entry name" value="YVTN repeat-like/Quinoprotein amine dehydrogenase"/>
    <property type="match status" value="2"/>
</dbReference>
<keyword evidence="4" id="KW-0964">Secreted</keyword>
<feature type="transmembrane region" description="Helical" evidence="10">
    <location>
        <begin position="2694"/>
        <end position="2719"/>
    </location>
</feature>
<dbReference type="Pfam" id="PF02415">
    <property type="entry name" value="Chlam_PMP"/>
    <property type="match status" value="1"/>
</dbReference>
<evidence type="ECO:0000256" key="3">
    <source>
        <dbReference type="ARBA" id="ARBA00004613"/>
    </source>
</evidence>
<evidence type="ECO:0000256" key="4">
    <source>
        <dbReference type="ARBA" id="ARBA00022525"/>
    </source>
</evidence>
<keyword evidence="10 12" id="KW-0812">Transmembrane</keyword>
<evidence type="ECO:0000256" key="2">
    <source>
        <dbReference type="ARBA" id="ARBA00004442"/>
    </source>
</evidence>
<dbReference type="InterPro" id="IPR015943">
    <property type="entry name" value="WD40/YVTN_repeat-like_dom_sf"/>
</dbReference>
<feature type="signal peptide" evidence="11">
    <location>
        <begin position="1"/>
        <end position="25"/>
    </location>
</feature>
<accession>W7XE91</accession>
<feature type="transmembrane region" description="Helical" evidence="10">
    <location>
        <begin position="2872"/>
        <end position="2889"/>
    </location>
</feature>
<dbReference type="KEGG" id="tet:TTHERM_000157849"/>
<dbReference type="InParanoid" id="W7XE91"/>
<evidence type="ECO:0000256" key="9">
    <source>
        <dbReference type="SAM" id="MobiDB-lite"/>
    </source>
</evidence>
<dbReference type="SMART" id="SM00320">
    <property type="entry name" value="WD40"/>
    <property type="match status" value="4"/>
</dbReference>
<evidence type="ECO:0000256" key="5">
    <source>
        <dbReference type="ARBA" id="ARBA00022729"/>
    </source>
</evidence>
<feature type="repeat" description="WD" evidence="8">
    <location>
        <begin position="1104"/>
        <end position="1136"/>
    </location>
</feature>
<dbReference type="Proteomes" id="UP000009168">
    <property type="component" value="Unassembled WGS sequence"/>
</dbReference>
<organism evidence="12 13">
    <name type="scientific">Tetrahymena thermophila (strain SB210)</name>
    <dbReference type="NCBI Taxonomy" id="312017"/>
    <lineage>
        <taxon>Eukaryota</taxon>
        <taxon>Sar</taxon>
        <taxon>Alveolata</taxon>
        <taxon>Ciliophora</taxon>
        <taxon>Intramacronucleata</taxon>
        <taxon>Oligohymenophorea</taxon>
        <taxon>Hymenostomatida</taxon>
        <taxon>Tetrahymenina</taxon>
        <taxon>Tetrahymenidae</taxon>
        <taxon>Tetrahymena</taxon>
    </lineage>
</organism>
<dbReference type="CDD" id="cd00185">
    <property type="entry name" value="TNFRSF"/>
    <property type="match status" value="1"/>
</dbReference>
<dbReference type="PANTHER" id="PTHR11319">
    <property type="entry name" value="G PROTEIN-COUPLED RECEPTOR-RELATED"/>
    <property type="match status" value="1"/>
</dbReference>
<evidence type="ECO:0000313" key="12">
    <source>
        <dbReference type="EMBL" id="EWS75982.1"/>
    </source>
</evidence>
<feature type="transmembrane region" description="Helical" evidence="10">
    <location>
        <begin position="2844"/>
        <end position="2865"/>
    </location>
</feature>
<evidence type="ECO:0000256" key="10">
    <source>
        <dbReference type="SAM" id="Phobius"/>
    </source>
</evidence>
<keyword evidence="5 11" id="KW-0732">Signal</keyword>
<dbReference type="InterPro" id="IPR036322">
    <property type="entry name" value="WD40_repeat_dom_sf"/>
</dbReference>
<keyword evidence="6 10" id="KW-0472">Membrane</keyword>
<dbReference type="PROSITE" id="PS50082">
    <property type="entry name" value="WD_REPEATS_2"/>
    <property type="match status" value="1"/>
</dbReference>
<reference evidence="13" key="1">
    <citation type="journal article" date="2006" name="PLoS Biol.">
        <title>Macronuclear genome sequence of the ciliate Tetrahymena thermophila, a model eukaryote.</title>
        <authorList>
            <person name="Eisen J.A."/>
            <person name="Coyne R.S."/>
            <person name="Wu M."/>
            <person name="Wu D."/>
            <person name="Thiagarajan M."/>
            <person name="Wortman J.R."/>
            <person name="Badger J.H."/>
            <person name="Ren Q."/>
            <person name="Amedeo P."/>
            <person name="Jones K.M."/>
            <person name="Tallon L.J."/>
            <person name="Delcher A.L."/>
            <person name="Salzberg S.L."/>
            <person name="Silva J.C."/>
            <person name="Haas B.J."/>
            <person name="Majoros W.H."/>
            <person name="Farzad M."/>
            <person name="Carlton J.M."/>
            <person name="Smith R.K. Jr."/>
            <person name="Garg J."/>
            <person name="Pearlman R.E."/>
            <person name="Karrer K.M."/>
            <person name="Sun L."/>
            <person name="Manning G."/>
            <person name="Elde N.C."/>
            <person name="Turkewitz A.P."/>
            <person name="Asai D.J."/>
            <person name="Wilkes D.E."/>
            <person name="Wang Y."/>
            <person name="Cai H."/>
            <person name="Collins K."/>
            <person name="Stewart B.A."/>
            <person name="Lee S.R."/>
            <person name="Wilamowska K."/>
            <person name="Weinberg Z."/>
            <person name="Ruzzo W.L."/>
            <person name="Wloga D."/>
            <person name="Gaertig J."/>
            <person name="Frankel J."/>
            <person name="Tsao C.-C."/>
            <person name="Gorovsky M.A."/>
            <person name="Keeling P.J."/>
            <person name="Waller R.F."/>
            <person name="Patron N.J."/>
            <person name="Cherry J.M."/>
            <person name="Stover N.A."/>
            <person name="Krieger C.J."/>
            <person name="del Toro C."/>
            <person name="Ryder H.F."/>
            <person name="Williamson S.C."/>
            <person name="Barbeau R.A."/>
            <person name="Hamilton E.P."/>
            <person name="Orias E."/>
        </authorList>
    </citation>
    <scope>NUCLEOTIDE SEQUENCE [LARGE SCALE GENOMIC DNA]</scope>
    <source>
        <strain evidence="13">SB210</strain>
    </source>
</reference>
<dbReference type="InterPro" id="IPR001680">
    <property type="entry name" value="WD40_rpt"/>
</dbReference>
<keyword evidence="10" id="KW-1133">Transmembrane helix</keyword>
<dbReference type="SUPFAM" id="SSF50998">
    <property type="entry name" value="Quinoprotein alcohol dehydrogenase-like"/>
    <property type="match status" value="2"/>
</dbReference>
<feature type="compositionally biased region" description="Basic and acidic residues" evidence="9">
    <location>
        <begin position="3076"/>
        <end position="3100"/>
    </location>
</feature>
<name>W7XE91_TETTS</name>
<dbReference type="InterPro" id="IPR003368">
    <property type="entry name" value="POMP_repeat"/>
</dbReference>
<dbReference type="SUPFAM" id="SSF50978">
    <property type="entry name" value="WD40 repeat-like"/>
    <property type="match status" value="1"/>
</dbReference>
<feature type="transmembrane region" description="Helical" evidence="10">
    <location>
        <begin position="2968"/>
        <end position="2986"/>
    </location>
</feature>
<evidence type="ECO:0000256" key="7">
    <source>
        <dbReference type="ARBA" id="ARBA00023237"/>
    </source>
</evidence>
<feature type="transmembrane region" description="Helical" evidence="10">
    <location>
        <begin position="2731"/>
        <end position="2751"/>
    </location>
</feature>
<sequence length="3367" mass="383172">MRNIIDFLLKMKILLFAVFIQKLQSQNCPVEYFGQIQGYSCLTSIQSHLFLKSNPSLSSEDIIYTSNYNVLTQINLMTSKTIQTISTNNNANIIYMTNQDSLDRSVLIIADTSGCIIEIDVELNAEIQRYQLNPNIYTFDSTINIDYESQTIITYKGTTVFFINYNTQSVFQPNIVGNKYVNSILIQGVSSILLNMSSKAYICDLIKNTCKSLSLPNISAIYFFNQNGNFFAVYATGSQGNSITLFTINKTQMTTSRTSYMTIPISINNMVLDVSNPQVQYAITIGQFDCRVFNFNTKQMQVQINLMSNQIDVKDTTNPMTLASAQAALLQTQFNNIYLSGSNLVITSNNFVILINYLTPQQPTVTSIKYINLINNLYQNVYILPASSNNNIVLVGDKTLVYLYNPSLQIYILNSCISTYSLDSQIQSQLIQDDAQNSLLSLNSQGISYQWNKLNGKVIYQIATLPPGSLFKLSIALSKIVYYNFQGFSIYDNVTKQLLVSNIINTVQDVQFDETNFFIYLAAGNNLILYPVNSSTLILGNSVQQTGTSQINQMFVNPPNSQILVVRSSQAILYNVTATKIAVNTTIVDNFIQQLYDINLNILIAYTQTASNFYIKTYAFPSSTMVQFVNDPTLTYSMLRNNPSTQIITMYIKSKNQIIGWSYNQATPSNAQLFMIKGLINQIQFYFIDTVGANNFLVLITVNGLVLVYNADTQDIKYQYTVHNQLAPLNYYPDQINKFVITYAQDNRLVKYDYANGRLVKQWMLSSVPIGFTADYKNSMIFVGQKNQIYSLSYQGQDMLQQIVGFQSSTVPGILNQQIGQFVSTNNNLVRVYSIYTFQQVAQLAQVHTQPILYMSFASSLNLIILCSQDQTCSVWSSINFQIVQTLQLNQSTPVQFTCNVPTGLVFQQNNIYIMCQTGIVIQWVINANTNLFQFQAFFTFSTNPIQSTQSYQEQGLLISLDTNSQGSVQYINSQTIAFTVQGDKSLIDKTNQLFITFGKKGIVLQYNLQGSLVFNYTVHNGNINQVFIDAPGQQLISIGDDNNLNLYSNYAKASFSILQSYTHTAPLKTGIFDSQANLIVVGDSLGSILFFNYPLLGLKQIIYQAHQSQIINLILNRITNTLISFGSDNNVSLWNYYAYFKTDFRIMIFQEGSIQDGFLSNQQAITIQQNGMLKMWDFNLQYQMYMQKLQQGQQDYNFKLTNLPQLGKILVNSIAQVYLLSNKTYQIINQVQNTCNSIKTTTNTNNLFMIFCINKNQINVFGENLQLTSSQPTHSITSIFIFTGSQINEVLNEFAAYTSNSQIVIWKFTSLGVFSSSPLIINITPTSQIYAMFYIQISSTQYNILACTYIGNILVFSYDTVNTPQFQLELDQANNQRQIVLIQQVGNQVFFKRFGLPFVQVYSTTNWSNTGFLVTPCIGYQNRLDYDIASDLICLTCFGQYNVYTFSSLTLIGNLRIISEFSLYGDQSTSNNDDLRIVNGQYIIHARLLYIFIFQVNRSQNTITYLGKIQQVYQFSKVLSFTVNQQPTYTEVEYVFVGTKVSKLQFLLQGSTACKQSTNIQNLKQTFVSLVDITNRLSTFFVMTNFQFYVSLNNNQALPQLPQFPFASQSSLYINYNNSQVIQTSSFHKFYSSVNGFISVNLMNLNLTFEKQIGQTGVQQLPFFNITSVSIINCSFQNLSGVIFSFQQVSNIELSNILIYNQTIQSVVNPTSSSISQYFFSITNATSIKISNLNITNSQFISSALLSINNFGYIQNQASQIANQGLVTVNGLYLQNNTIQFSNLASFIDMLFMSQVVIKDLIFIGNNNTASSIPFMIPLLLNLQLCNLKQLQNIQFISNKDFLLLGDNNYFNNKMVGTNTTQYYASQIDDYLQVNIINITQNIFTDLSSNSNQYSNLIQSFSDNISLIGMIAIKNTCTLPCFVNSILDIESSKNSSLSGLQSFKNIGFKQAVIVINNSTMQGSQWSSNQNNCSQSGSFLLQNSNGTITVGQFTGNKCSADNCGAAIFLNKYSNLILNQVNFIENHSLQYGGAISQIVSCSLQIIQAVFDSNNSIQEGGAIFSYQSALNISKANFTNNKSGLNGGAIYLEMGSLILQQCYFIKNSAQNSGGGAYILNTNSAQLTIINANQNSAQSSGGCLFVQRSHLNLDDSDIENNVSMEGGALQVNSLLQGSKISSTKFIKNKVNGSGGAIRMDNSDCQVQNCIFQGNIAGAGGAIRYTTLKPQFMLPLNGNSKLDSCNSFGQNTCQNNQAICFGANICSYPNSIKLLPGQSKLQVVQANQSNSYYQIQNIQSGVDSVNIQYQLLDEFGDPIKFQDINIPTLSQNSLRNLKDFELQNRMTELLDSQKISQSLFLELDSYKSFIQTDQPSNIEQKNLLILRDYITRYQDSQFVIEGIDIIGSPLKTATFKLIFQGINTFHNDKTLQSMKEVDIQISFRGCKQGEAYTKYCDTCKLGYCQPCQSGSYILDPPSSTTPQNCTVCNKPFAASCSKSTIHLLPGYWRENNMTDVVAECNQKFGLCIGNDRYGYCKQGYTGPICETCDQFAEIWGKSYGNYDILEMKLCMTCDNLKQYIPGSVIYGIIICCLIVVLMNDANSKMINSIQSKLLSRSNILHLGITSFTGKTLIIFKICIFYMQILTALVKFDIIFENSLKIAKFIPIYLFSPIISMEFWFDCVLSNIDIGVSIQYMRLIWSLILYLMIFTFSMIIYIVFAAIIYKNYKYEQKIYVTIKYFSINFFIFAWIYFFYIMQHSLLQNFMKILSCKQIANTEYIVGQLNKVCNDFEHSMWQILFIIPVFTIVGYVIPFCLFYHIHLNKFNLYKPTKIFFIRKYGFLYFEYKPKYWYWELLKLQLRTLIVIFLNAYEEDIKKKGCFILVILIIYSLLAQKNQPYQLPQMNSLDKRSSIISAFLVWLALVSNNNSDEGQTNFFLTIMAIAIILFIINFILQILKDFYNRNEYFIAKSRPVQFFVYYAGYFLPQNIFYARNKLLIKLFPQLYRIIHCQHLIGFDHIQRWRFLRTYIMDFGRRRRRDQYAQFYVYLNKSTQASSNNQSSQNLSSKQKLIQDDQKINDITKMKSIQKKDQIRNSKKSQKGEDPNLNRKNSSKFQIESKKSIKNDEQGQIIEISSNSPKQQQLILKKATSIGEEIKEKQDNLTKVGIIEKTQDFEQIDDDDRDDIIKKIYPIKRPIMCLSNAYSGMKIDNYKDAQIKDLCENPFYYHDYSVKYKFDKEQNKQITAQGEEEIKDLRYKICLNNQGNKQENAFQQNQDNAQIYRLQVENQQIQGQQNVQETPQEYEVSMQDLSDIMSEDYNTRQIQEFQKKPIKESELINFSQDRNLEMIYSPNSNSIDYGQSDFRLQSPHSQQN</sequence>
<dbReference type="InterPro" id="IPR011047">
    <property type="entry name" value="Quinoprotein_ADH-like_sf"/>
</dbReference>
<feature type="region of interest" description="Disordered" evidence="9">
    <location>
        <begin position="3076"/>
        <end position="3116"/>
    </location>
</feature>
<evidence type="ECO:0000256" key="11">
    <source>
        <dbReference type="SAM" id="SignalP"/>
    </source>
</evidence>
<evidence type="ECO:0000313" key="13">
    <source>
        <dbReference type="Proteomes" id="UP000009168"/>
    </source>
</evidence>
<dbReference type="EMBL" id="GG662820">
    <property type="protein sequence ID" value="EWS75982.1"/>
    <property type="molecule type" value="Genomic_DNA"/>
</dbReference>
<evidence type="ECO:0000256" key="8">
    <source>
        <dbReference type="PROSITE-ProRule" id="PRU00221"/>
    </source>
</evidence>
<evidence type="ECO:0000256" key="6">
    <source>
        <dbReference type="ARBA" id="ARBA00023136"/>
    </source>
</evidence>
<keyword evidence="8" id="KW-0853">WD repeat</keyword>
<feature type="transmembrane region" description="Helical" evidence="10">
    <location>
        <begin position="2659"/>
        <end position="2682"/>
    </location>
</feature>
<proteinExistence type="predicted"/>
<dbReference type="SUPFAM" id="SSF51126">
    <property type="entry name" value="Pectin lyase-like"/>
    <property type="match status" value="1"/>
</dbReference>
<feature type="region of interest" description="Disordered" evidence="9">
    <location>
        <begin position="3344"/>
        <end position="3367"/>
    </location>
</feature>
<gene>
    <name evidence="12" type="ORF">TTHERM_000157849</name>
</gene>
<dbReference type="RefSeq" id="XP_012651500.1">
    <property type="nucleotide sequence ID" value="XM_012796046.1"/>
</dbReference>
<protein>
    <submittedName>
        <fullName evidence="12">Transmembrane protein, putative</fullName>
    </submittedName>
</protein>
<feature type="transmembrane region" description="Helical" evidence="10">
    <location>
        <begin position="2930"/>
        <end position="2948"/>
    </location>
</feature>
<feature type="transmembrane region" description="Helical" evidence="10">
    <location>
        <begin position="2574"/>
        <end position="2593"/>
    </location>
</feature>
<dbReference type="GeneID" id="24437598"/>
<keyword evidence="7" id="KW-0998">Cell outer membrane</keyword>
<keyword evidence="13" id="KW-1185">Reference proteome</keyword>
<comment type="subcellular location">
    <subcellularLocation>
        <location evidence="1">Cell envelope</location>
    </subcellularLocation>
    <subcellularLocation>
        <location evidence="2">Cell outer membrane</location>
    </subcellularLocation>
    <subcellularLocation>
        <location evidence="3">Secreted</location>
    </subcellularLocation>
</comment>
<feature type="chain" id="PRO_5004903590" evidence="11">
    <location>
        <begin position="26"/>
        <end position="3367"/>
    </location>
</feature>